<evidence type="ECO:0000259" key="1">
    <source>
        <dbReference type="Pfam" id="PF21892"/>
    </source>
</evidence>
<accession>A0A0B1TUZ4</accession>
<feature type="domain" description="GPR180-like N-terminal" evidence="1">
    <location>
        <begin position="30"/>
        <end position="99"/>
    </location>
</feature>
<dbReference type="EMBL" id="KN549200">
    <property type="protein sequence ID" value="KHJ99966.1"/>
    <property type="molecule type" value="Genomic_DNA"/>
</dbReference>
<protein>
    <recommendedName>
        <fullName evidence="1">GPR180-like N-terminal domain-containing protein</fullName>
    </recommendedName>
</protein>
<sequence>MTEVNRPYPATRVSIFAALIVSVASKRSFGIISTNEDFSYLDRFCFQSSTGHLEYSLTYPTSFSPPSLLLYYDTSDQWIRAYKELKTCEDRREVLTNRSLDPAIIRMDPYDSSLSLVGARCRLLTDVFDTEWRQRLNV</sequence>
<name>A0A0B1TUZ4_OESDE</name>
<dbReference type="OrthoDB" id="205745at2759"/>
<dbReference type="AlphaFoldDB" id="A0A0B1TUZ4"/>
<dbReference type="Pfam" id="PF21892">
    <property type="entry name" value="TMEM145_N"/>
    <property type="match status" value="1"/>
</dbReference>
<organism evidence="2 3">
    <name type="scientific">Oesophagostomum dentatum</name>
    <name type="common">Nodular worm</name>
    <dbReference type="NCBI Taxonomy" id="61180"/>
    <lineage>
        <taxon>Eukaryota</taxon>
        <taxon>Metazoa</taxon>
        <taxon>Ecdysozoa</taxon>
        <taxon>Nematoda</taxon>
        <taxon>Chromadorea</taxon>
        <taxon>Rhabditida</taxon>
        <taxon>Rhabditina</taxon>
        <taxon>Rhabditomorpha</taxon>
        <taxon>Strongyloidea</taxon>
        <taxon>Strongylidae</taxon>
        <taxon>Oesophagostomum</taxon>
    </lineage>
</organism>
<reference evidence="2 3" key="1">
    <citation type="submission" date="2014-03" db="EMBL/GenBank/DDBJ databases">
        <title>Draft genome of the hookworm Oesophagostomum dentatum.</title>
        <authorList>
            <person name="Mitreva M."/>
        </authorList>
    </citation>
    <scope>NUCLEOTIDE SEQUENCE [LARGE SCALE GENOMIC DNA]</scope>
    <source>
        <strain evidence="2 3">OD-Hann</strain>
    </source>
</reference>
<evidence type="ECO:0000313" key="3">
    <source>
        <dbReference type="Proteomes" id="UP000053660"/>
    </source>
</evidence>
<gene>
    <name evidence="2" type="ORF">OESDEN_00029</name>
</gene>
<evidence type="ECO:0000313" key="2">
    <source>
        <dbReference type="EMBL" id="KHJ99966.1"/>
    </source>
</evidence>
<keyword evidence="3" id="KW-1185">Reference proteome</keyword>
<dbReference type="InterPro" id="IPR053880">
    <property type="entry name" value="GPR180-like_N"/>
</dbReference>
<proteinExistence type="predicted"/>
<dbReference type="Proteomes" id="UP000053660">
    <property type="component" value="Unassembled WGS sequence"/>
</dbReference>